<feature type="compositionally biased region" description="Basic and acidic residues" evidence="1">
    <location>
        <begin position="283"/>
        <end position="297"/>
    </location>
</feature>
<comment type="caution">
    <text evidence="2">The sequence shown here is derived from an EMBL/GenBank/DDBJ whole genome shotgun (WGS) entry which is preliminary data.</text>
</comment>
<dbReference type="AlphaFoldDB" id="A0A438K336"/>
<dbReference type="InterPro" id="IPR044718">
    <property type="entry name" value="HOS1"/>
</dbReference>
<dbReference type="Proteomes" id="UP000288805">
    <property type="component" value="Unassembled WGS sequence"/>
</dbReference>
<dbReference type="GO" id="GO:0004842">
    <property type="term" value="F:ubiquitin-protein transferase activity"/>
    <property type="evidence" value="ECO:0007669"/>
    <property type="project" value="InterPro"/>
</dbReference>
<feature type="region of interest" description="Disordered" evidence="1">
    <location>
        <begin position="189"/>
        <end position="221"/>
    </location>
</feature>
<gene>
    <name evidence="2" type="primary">HOS1_4</name>
    <name evidence="2" type="ORF">CK203_009164</name>
</gene>
<dbReference type="PANTHER" id="PTHR47358:SF2">
    <property type="entry name" value="E3 UBIQUITIN-PROTEIN LIGASE HOS1"/>
    <property type="match status" value="1"/>
</dbReference>
<reference evidence="2 3" key="1">
    <citation type="journal article" date="2018" name="PLoS Genet.">
        <title>Population sequencing reveals clonal diversity and ancestral inbreeding in the grapevine cultivar Chardonnay.</title>
        <authorList>
            <person name="Roach M.J."/>
            <person name="Johnson D.L."/>
            <person name="Bohlmann J."/>
            <person name="van Vuuren H.J."/>
            <person name="Jones S.J."/>
            <person name="Pretorius I.S."/>
            <person name="Schmidt S.A."/>
            <person name="Borneman A.R."/>
        </authorList>
    </citation>
    <scope>NUCLEOTIDE SEQUENCE [LARGE SCALE GENOMIC DNA]</scope>
    <source>
        <strain evidence="3">cv. Chardonnay</strain>
        <tissue evidence="2">Leaf</tissue>
    </source>
</reference>
<organism evidence="2 3">
    <name type="scientific">Vitis vinifera</name>
    <name type="common">Grape</name>
    <dbReference type="NCBI Taxonomy" id="29760"/>
    <lineage>
        <taxon>Eukaryota</taxon>
        <taxon>Viridiplantae</taxon>
        <taxon>Streptophyta</taxon>
        <taxon>Embryophyta</taxon>
        <taxon>Tracheophyta</taxon>
        <taxon>Spermatophyta</taxon>
        <taxon>Magnoliopsida</taxon>
        <taxon>eudicotyledons</taxon>
        <taxon>Gunneridae</taxon>
        <taxon>Pentapetalae</taxon>
        <taxon>rosids</taxon>
        <taxon>Vitales</taxon>
        <taxon>Vitaceae</taxon>
        <taxon>Viteae</taxon>
        <taxon>Vitis</taxon>
    </lineage>
</organism>
<feature type="compositionally biased region" description="Polar residues" evidence="1">
    <location>
        <begin position="195"/>
        <end position="206"/>
    </location>
</feature>
<dbReference type="EMBL" id="QGNW01000018">
    <property type="protein sequence ID" value="RVX15588.1"/>
    <property type="molecule type" value="Genomic_DNA"/>
</dbReference>
<dbReference type="PANTHER" id="PTHR47358">
    <property type="entry name" value="E3 UBIQUITIN-PROTEIN LIGASE HOS1"/>
    <property type="match status" value="1"/>
</dbReference>
<evidence type="ECO:0000313" key="2">
    <source>
        <dbReference type="EMBL" id="RVX15588.1"/>
    </source>
</evidence>
<feature type="region of interest" description="Disordered" evidence="1">
    <location>
        <begin position="278"/>
        <end position="306"/>
    </location>
</feature>
<dbReference type="GO" id="GO:0016567">
    <property type="term" value="P:protein ubiquitination"/>
    <property type="evidence" value="ECO:0007669"/>
    <property type="project" value="InterPro"/>
</dbReference>
<proteinExistence type="predicted"/>
<evidence type="ECO:0000313" key="3">
    <source>
        <dbReference type="Proteomes" id="UP000288805"/>
    </source>
</evidence>
<protein>
    <submittedName>
        <fullName evidence="2">E3 ubiquitin-protein ligase HOS1</fullName>
    </submittedName>
</protein>
<accession>A0A438K336</accession>
<evidence type="ECO:0000256" key="1">
    <source>
        <dbReference type="SAM" id="MobiDB-lite"/>
    </source>
</evidence>
<name>A0A438K336_VITVI</name>
<sequence>MFSFHTQWETRYRYTEAYQVDRKLQSVEQDFISKSSVQEEACDQLTSNGLWKGIFCTLGDKSMELLPEGQRQQVKTGKLLDISAASDNEYQIQTSDIPKIPEPNSSLLLLPTSTISSLAPRMDHMVSPSKPSVFETPSKLGGAVNNSRFGLGLRRFSPTNASLKEINRSSSRVLQKSNFQGNQFDKVSPEAEQDGFTNEFKSTSPPSRRITANPATTPGSEHGLFKDAAQDLNPNISGKRVLSDGPDRPWSVVPSSNAMEVSWSYQDNGSAVDEMNVNGGPRWRSDEMSEGEEKQSPERVIGVGSYTTPARGIRRIRLSRR</sequence>